<keyword evidence="1" id="KW-0732">Signal</keyword>
<proteinExistence type="predicted"/>
<dbReference type="Proteomes" id="UP000663877">
    <property type="component" value="Unassembled WGS sequence"/>
</dbReference>
<evidence type="ECO:0000313" key="5">
    <source>
        <dbReference type="Proteomes" id="UP000663877"/>
    </source>
</evidence>
<feature type="signal peptide" evidence="1">
    <location>
        <begin position="1"/>
        <end position="16"/>
    </location>
</feature>
<evidence type="ECO:0000313" key="2">
    <source>
        <dbReference type="EMBL" id="CAF1476874.1"/>
    </source>
</evidence>
<dbReference type="AlphaFoldDB" id="A0A815RIC3"/>
<reference evidence="2" key="1">
    <citation type="submission" date="2021-02" db="EMBL/GenBank/DDBJ databases">
        <authorList>
            <person name="Nowell W R."/>
        </authorList>
    </citation>
    <scope>NUCLEOTIDE SEQUENCE</scope>
</reference>
<dbReference type="Proteomes" id="UP000663832">
    <property type="component" value="Unassembled WGS sequence"/>
</dbReference>
<comment type="caution">
    <text evidence="2">The sequence shown here is derived from an EMBL/GenBank/DDBJ whole genome shotgun (WGS) entry which is preliminary data.</text>
</comment>
<dbReference type="EMBL" id="CAJNOM010002780">
    <property type="protein sequence ID" value="CAF1637520.1"/>
    <property type="molecule type" value="Genomic_DNA"/>
</dbReference>
<evidence type="ECO:0000256" key="1">
    <source>
        <dbReference type="SAM" id="SignalP"/>
    </source>
</evidence>
<gene>
    <name evidence="2" type="ORF">BJG266_LOCUS41843</name>
    <name evidence="3" type="ORF">QVE165_LOCUS58719</name>
</gene>
<organism evidence="2 5">
    <name type="scientific">Adineta steineri</name>
    <dbReference type="NCBI Taxonomy" id="433720"/>
    <lineage>
        <taxon>Eukaryota</taxon>
        <taxon>Metazoa</taxon>
        <taxon>Spiralia</taxon>
        <taxon>Gnathifera</taxon>
        <taxon>Rotifera</taxon>
        <taxon>Eurotatoria</taxon>
        <taxon>Bdelloidea</taxon>
        <taxon>Adinetida</taxon>
        <taxon>Adinetidae</taxon>
        <taxon>Adineta</taxon>
    </lineage>
</organism>
<keyword evidence="4" id="KW-1185">Reference proteome</keyword>
<evidence type="ECO:0000313" key="4">
    <source>
        <dbReference type="Proteomes" id="UP000663832"/>
    </source>
</evidence>
<feature type="chain" id="PRO_5036228675" evidence="1">
    <location>
        <begin position="17"/>
        <end position="251"/>
    </location>
</feature>
<protein>
    <submittedName>
        <fullName evidence="2">Uncharacterized protein</fullName>
    </submittedName>
</protein>
<evidence type="ECO:0000313" key="3">
    <source>
        <dbReference type="EMBL" id="CAF1637520.1"/>
    </source>
</evidence>
<name>A0A815RIC3_9BILA</name>
<sequence>MRSFTIVMMIIAFVAAVAKHSSVATHDPYSQALHRRFDGYNYRKNQQYNMFLRRIAQQLADDADRRKSFGAMIGKRVDSVSNDGMILGVGLDNKLYTRVTLNSDWVQVANSDPVSAVTQLKDGTILGAGPDATPAPIPAPNTCSPSSNVCGASSDTSGGYHLTFYQYFAGSSTAGKGGGAYYCPGGSHHYADCTASCEYENAFLAQCLACCNACCPTAVVRSRALKDHVFHGVRRRIFDARDSSEDDDRRR</sequence>
<accession>A0A815RIC3</accession>
<dbReference type="EMBL" id="CAJNOI010002460">
    <property type="protein sequence ID" value="CAF1476874.1"/>
    <property type="molecule type" value="Genomic_DNA"/>
</dbReference>